<proteinExistence type="predicted"/>
<sequence>MENLLLLDLDAIHQQLVLKENLDFENISLNFKKLADLSRVESNREVLRKNNAPAVGFDALERIMKFSS</sequence>
<dbReference type="Proteomes" id="UP000245609">
    <property type="component" value="Unassembled WGS sequence"/>
</dbReference>
<feature type="non-terminal residue" evidence="1">
    <location>
        <position position="68"/>
    </location>
</feature>
<comment type="caution">
    <text evidence="1">The sequence shown here is derived from an EMBL/GenBank/DDBJ whole genome shotgun (WGS) entry which is preliminary data.</text>
</comment>
<name>A0A2T9XWU8_9FUNG</name>
<gene>
    <name evidence="1" type="ORF">BB560_007318</name>
</gene>
<protein>
    <submittedName>
        <fullName evidence="1">Uncharacterized protein</fullName>
    </submittedName>
</protein>
<evidence type="ECO:0000313" key="1">
    <source>
        <dbReference type="EMBL" id="PVU84556.1"/>
    </source>
</evidence>
<dbReference type="EMBL" id="MBFS01003899">
    <property type="protein sequence ID" value="PVU84556.1"/>
    <property type="molecule type" value="Genomic_DNA"/>
</dbReference>
<accession>A0A2T9XWU8</accession>
<reference evidence="1 2" key="1">
    <citation type="journal article" date="2018" name="MBio">
        <title>Comparative Genomics Reveals the Core Gene Toolbox for the Fungus-Insect Symbiosis.</title>
        <authorList>
            <person name="Wang Y."/>
            <person name="Stata M."/>
            <person name="Wang W."/>
            <person name="Stajich J.E."/>
            <person name="White M.M."/>
            <person name="Moncalvo J.M."/>
        </authorList>
    </citation>
    <scope>NUCLEOTIDE SEQUENCE [LARGE SCALE GENOMIC DNA]</scope>
    <source>
        <strain evidence="1 2">SC-DP-2</strain>
    </source>
</reference>
<keyword evidence="2" id="KW-1185">Reference proteome</keyword>
<evidence type="ECO:0000313" key="2">
    <source>
        <dbReference type="Proteomes" id="UP000245609"/>
    </source>
</evidence>
<dbReference type="AlphaFoldDB" id="A0A2T9XWU8"/>
<dbReference type="OrthoDB" id="26149at2759"/>
<organism evidence="1 2">
    <name type="scientific">Smittium megazygosporum</name>
    <dbReference type="NCBI Taxonomy" id="133381"/>
    <lineage>
        <taxon>Eukaryota</taxon>
        <taxon>Fungi</taxon>
        <taxon>Fungi incertae sedis</taxon>
        <taxon>Zoopagomycota</taxon>
        <taxon>Kickxellomycotina</taxon>
        <taxon>Harpellomycetes</taxon>
        <taxon>Harpellales</taxon>
        <taxon>Legeriomycetaceae</taxon>
        <taxon>Smittium</taxon>
    </lineage>
</organism>